<organism evidence="2 3">
    <name type="scientific">Sphingomonas oleivorans</name>
    <dbReference type="NCBI Taxonomy" id="1735121"/>
    <lineage>
        <taxon>Bacteria</taxon>
        <taxon>Pseudomonadati</taxon>
        <taxon>Pseudomonadota</taxon>
        <taxon>Alphaproteobacteria</taxon>
        <taxon>Sphingomonadales</taxon>
        <taxon>Sphingomonadaceae</taxon>
        <taxon>Sphingomonas</taxon>
    </lineage>
</organism>
<dbReference type="Gene3D" id="3.30.420.40">
    <property type="match status" value="2"/>
</dbReference>
<dbReference type="OrthoDB" id="9809995at2"/>
<keyword evidence="3" id="KW-1185">Reference proteome</keyword>
<dbReference type="InterPro" id="IPR022496">
    <property type="entry name" value="T6A_TsaB"/>
</dbReference>
<feature type="domain" description="Gcp-like" evidence="1">
    <location>
        <begin position="54"/>
        <end position="144"/>
    </location>
</feature>
<accession>A0A2T5FY30</accession>
<dbReference type="Proteomes" id="UP000244162">
    <property type="component" value="Unassembled WGS sequence"/>
</dbReference>
<evidence type="ECO:0000313" key="2">
    <source>
        <dbReference type="EMBL" id="PTQ11447.1"/>
    </source>
</evidence>
<evidence type="ECO:0000259" key="1">
    <source>
        <dbReference type="Pfam" id="PF00814"/>
    </source>
</evidence>
<gene>
    <name evidence="2" type="primary">tsaB</name>
    <name evidence="2" type="ORF">CLG96_08345</name>
</gene>
<dbReference type="InterPro" id="IPR043129">
    <property type="entry name" value="ATPase_NBD"/>
</dbReference>
<proteinExistence type="predicted"/>
<name>A0A2T5FY30_9SPHN</name>
<dbReference type="AlphaFoldDB" id="A0A2T5FY30"/>
<sequence>MATLRRSSIGCRAFPSRKSARSSEAVRILAIETATAACSVALIDNGTLVAERHEIVGRGHAERLIPMIAELPDGGRADIILVDCGPGSFTGVRVGLAAARALGLAWGVAVRGFSSLALVAAAAAKEGGSVAVALTGGHGELFVQRFAADPLAPLAPLASLPPELAAAQISEPRIHGSGAAALIAARGFGEAQDALPRAADLLLLPEALASLAPAPLYGRAPDAKLPS</sequence>
<keyword evidence="2" id="KW-0808">Transferase</keyword>
<reference evidence="2 3" key="1">
    <citation type="submission" date="2017-09" db="EMBL/GenBank/DDBJ databases">
        <title>Sphingomonas panjinensis sp.nov., isolated from oil-contaminated soil.</title>
        <authorList>
            <person name="Wang L."/>
            <person name="Chen L."/>
        </authorList>
    </citation>
    <scope>NUCLEOTIDE SEQUENCE [LARGE SCALE GENOMIC DNA]</scope>
    <source>
        <strain evidence="2 3">FW-11</strain>
    </source>
</reference>
<dbReference type="NCBIfam" id="TIGR03725">
    <property type="entry name" value="T6A_YeaZ"/>
    <property type="match status" value="1"/>
</dbReference>
<dbReference type="SUPFAM" id="SSF53067">
    <property type="entry name" value="Actin-like ATPase domain"/>
    <property type="match status" value="1"/>
</dbReference>
<dbReference type="Pfam" id="PF00814">
    <property type="entry name" value="TsaD"/>
    <property type="match status" value="1"/>
</dbReference>
<dbReference type="GO" id="GO:0002949">
    <property type="term" value="P:tRNA threonylcarbamoyladenosine modification"/>
    <property type="evidence" value="ECO:0007669"/>
    <property type="project" value="InterPro"/>
</dbReference>
<protein>
    <submittedName>
        <fullName evidence="2">tRNA (Adenosine(37)-N6)-threonylcarbamoyltransferase complex dimerization subunit type 1 TsaB</fullName>
    </submittedName>
</protein>
<comment type="caution">
    <text evidence="2">The sequence shown here is derived from an EMBL/GenBank/DDBJ whole genome shotgun (WGS) entry which is preliminary data.</text>
</comment>
<evidence type="ECO:0000313" key="3">
    <source>
        <dbReference type="Proteomes" id="UP000244162"/>
    </source>
</evidence>
<dbReference type="GO" id="GO:0016740">
    <property type="term" value="F:transferase activity"/>
    <property type="evidence" value="ECO:0007669"/>
    <property type="project" value="UniProtKB-KW"/>
</dbReference>
<dbReference type="InterPro" id="IPR000905">
    <property type="entry name" value="Gcp-like_dom"/>
</dbReference>
<dbReference type="EMBL" id="NWBU01000007">
    <property type="protein sequence ID" value="PTQ11447.1"/>
    <property type="molecule type" value="Genomic_DNA"/>
</dbReference>